<feature type="transmembrane region" description="Helical" evidence="6">
    <location>
        <begin position="462"/>
        <end position="485"/>
    </location>
</feature>
<dbReference type="InterPro" id="IPR025405">
    <property type="entry name" value="DUF4131"/>
</dbReference>
<dbReference type="PANTHER" id="PTHR30619:SF1">
    <property type="entry name" value="RECOMBINATION PROTEIN 2"/>
    <property type="match status" value="1"/>
</dbReference>
<evidence type="ECO:0000259" key="7">
    <source>
        <dbReference type="Pfam" id="PF03772"/>
    </source>
</evidence>
<dbReference type="PANTHER" id="PTHR30619">
    <property type="entry name" value="DNA INTERNALIZATION/COMPETENCE PROTEIN COMEC/REC2"/>
    <property type="match status" value="1"/>
</dbReference>
<dbReference type="RefSeq" id="WP_367954834.1">
    <property type="nucleotide sequence ID" value="NZ_JBDPGJ010000003.1"/>
</dbReference>
<proteinExistence type="predicted"/>
<keyword evidence="3 6" id="KW-0812">Transmembrane</keyword>
<sequence length="781" mass="83037">MATVDEPDPEERGMLPVPGVLVTAGADREHKNAGGVAYRPAARMDAIANSLGAALADAVAAERDRGTAFLFLPVILCSGAALYWALPLEPPFTFVAAGLASCLLARAFLPRAGVWRLLSTILIVSMLGMLAGKLETWRAGTRMLGSEIPTFVTGRVVALERQASGRVRLTIDLRSTDRPVLRYAPERVRLSARSLPAEIRAGDRVAGYARLFPPSGPARPFGYDFAFESYMDGIGATGFFLSDPESVSLDEAPDWRAVLSARIADMRQAIAGRITGRIDGPEGQIAAALIAGTRAGIPEEINEALRKTGLAHVLSISGLHMALVAGTVMFALRFVFALFPGFASRLPVKKYAAAVALLAAGYYLLISGAAVAAQRSFIMIAVMLVALLFDRSAITMRNLAISALIVIAIAPHEVVGPSFQMSFAATAALIAAYAWWSERRSDRFTGGQPARGSTVGNGLRLFLLYCAGIAVTSLVAGTATALYGVWHFHRMAPLGLLANLGAMPVVSFVIMPSAVLAGILMPLGLEGFALDVMGWGIGVMVSIAQWLAQRTPFDAVGAIPLSAVLSMTIALVLVTVLSTWLRLAALPFLIVGIALIAARDLPDVLLSEDGNLIAMRTRAGELAVSKERPNRFVTGIWMDAAMTHKVATPVSTSESLTAVTTAQRASEVFVCNDTGCIARHGGGAMVAFVPAGGNAGSLCGFVDVLVIDDATAANPCASAKVLVVIKRDLARRGSAEIRLAEEGEEPRAEIRFAVREPYRPWHDHRRYSREARGMPPYKREP</sequence>
<keyword evidence="10" id="KW-1185">Reference proteome</keyword>
<keyword evidence="5 6" id="KW-0472">Membrane</keyword>
<evidence type="ECO:0000313" key="9">
    <source>
        <dbReference type="EMBL" id="MEX0406956.1"/>
    </source>
</evidence>
<keyword evidence="2" id="KW-1003">Cell membrane</keyword>
<feature type="transmembrane region" description="Helical" evidence="6">
    <location>
        <begin position="580"/>
        <end position="598"/>
    </location>
</feature>
<feature type="transmembrane region" description="Helical" evidence="6">
    <location>
        <begin position="497"/>
        <end position="521"/>
    </location>
</feature>
<feature type="transmembrane region" description="Helical" evidence="6">
    <location>
        <begin position="351"/>
        <end position="371"/>
    </location>
</feature>
<dbReference type="Proteomes" id="UP001556692">
    <property type="component" value="Unassembled WGS sequence"/>
</dbReference>
<evidence type="ECO:0000256" key="1">
    <source>
        <dbReference type="ARBA" id="ARBA00004651"/>
    </source>
</evidence>
<evidence type="ECO:0000256" key="6">
    <source>
        <dbReference type="SAM" id="Phobius"/>
    </source>
</evidence>
<keyword evidence="4 6" id="KW-1133">Transmembrane helix</keyword>
<comment type="caution">
    <text evidence="9">The sequence shown here is derived from an EMBL/GenBank/DDBJ whole genome shotgun (WGS) entry which is preliminary data.</text>
</comment>
<comment type="subcellular location">
    <subcellularLocation>
        <location evidence="1">Cell membrane</location>
        <topology evidence="1">Multi-pass membrane protein</topology>
    </subcellularLocation>
</comment>
<reference evidence="9 10" key="1">
    <citation type="submission" date="2024-05" db="EMBL/GenBank/DDBJ databases">
        <authorList>
            <person name="Jiang F."/>
        </authorList>
    </citation>
    <scope>NUCLEOTIDE SEQUENCE [LARGE SCALE GENOMIC DNA]</scope>
    <source>
        <strain evidence="9 10">LZ166</strain>
    </source>
</reference>
<evidence type="ECO:0000256" key="3">
    <source>
        <dbReference type="ARBA" id="ARBA00022692"/>
    </source>
</evidence>
<evidence type="ECO:0000256" key="4">
    <source>
        <dbReference type="ARBA" id="ARBA00022989"/>
    </source>
</evidence>
<feature type="transmembrane region" description="Helical" evidence="6">
    <location>
        <begin position="414"/>
        <end position="436"/>
    </location>
</feature>
<dbReference type="Pfam" id="PF13567">
    <property type="entry name" value="DUF4131"/>
    <property type="match status" value="1"/>
</dbReference>
<evidence type="ECO:0000256" key="5">
    <source>
        <dbReference type="ARBA" id="ARBA00023136"/>
    </source>
</evidence>
<feature type="transmembrane region" description="Helical" evidence="6">
    <location>
        <begin position="68"/>
        <end position="86"/>
    </location>
</feature>
<dbReference type="NCBIfam" id="TIGR00360">
    <property type="entry name" value="ComEC_N-term"/>
    <property type="match status" value="1"/>
</dbReference>
<name>A0ABV3SKC2_9HYPH</name>
<feature type="transmembrane region" description="Helical" evidence="6">
    <location>
        <begin position="319"/>
        <end position="339"/>
    </location>
</feature>
<feature type="transmembrane region" description="Helical" evidence="6">
    <location>
        <begin position="527"/>
        <end position="548"/>
    </location>
</feature>
<accession>A0ABV3SKC2</accession>
<protein>
    <submittedName>
        <fullName evidence="9">ComEC/Rec2 family competence protein</fullName>
    </submittedName>
</protein>
<dbReference type="EMBL" id="JBDPGJ010000003">
    <property type="protein sequence ID" value="MEX0406956.1"/>
    <property type="molecule type" value="Genomic_DNA"/>
</dbReference>
<dbReference type="Pfam" id="PF03772">
    <property type="entry name" value="Competence"/>
    <property type="match status" value="1"/>
</dbReference>
<feature type="domain" description="ComEC/Rec2-related protein" evidence="7">
    <location>
        <begin position="289"/>
        <end position="577"/>
    </location>
</feature>
<feature type="transmembrane region" description="Helical" evidence="6">
    <location>
        <begin position="555"/>
        <end position="574"/>
    </location>
</feature>
<dbReference type="InterPro" id="IPR004477">
    <property type="entry name" value="ComEC_N"/>
</dbReference>
<evidence type="ECO:0000256" key="2">
    <source>
        <dbReference type="ARBA" id="ARBA00022475"/>
    </source>
</evidence>
<feature type="domain" description="DUF4131" evidence="8">
    <location>
        <begin position="88"/>
        <end position="239"/>
    </location>
</feature>
<feature type="transmembrane region" description="Helical" evidence="6">
    <location>
        <begin position="114"/>
        <end position="132"/>
    </location>
</feature>
<evidence type="ECO:0000313" key="10">
    <source>
        <dbReference type="Proteomes" id="UP001556692"/>
    </source>
</evidence>
<dbReference type="InterPro" id="IPR052159">
    <property type="entry name" value="Competence_DNA_uptake"/>
</dbReference>
<evidence type="ECO:0000259" key="8">
    <source>
        <dbReference type="Pfam" id="PF13567"/>
    </source>
</evidence>
<gene>
    <name evidence="9" type="ORF">ABGN05_14930</name>
</gene>
<organism evidence="9 10">
    <name type="scientific">Aquibium pacificus</name>
    <dbReference type="NCBI Taxonomy" id="3153579"/>
    <lineage>
        <taxon>Bacteria</taxon>
        <taxon>Pseudomonadati</taxon>
        <taxon>Pseudomonadota</taxon>
        <taxon>Alphaproteobacteria</taxon>
        <taxon>Hyphomicrobiales</taxon>
        <taxon>Phyllobacteriaceae</taxon>
        <taxon>Aquibium</taxon>
    </lineage>
</organism>